<reference evidence="3 4" key="1">
    <citation type="submission" date="2020-08" db="EMBL/GenBank/DDBJ databases">
        <authorList>
            <person name="Liu C."/>
            <person name="Sun Q."/>
        </authorList>
    </citation>
    <scope>NUCLEOTIDE SEQUENCE [LARGE SCALE GENOMIC DNA]</scope>
    <source>
        <strain evidence="3 4">NSJ-29</strain>
    </source>
</reference>
<dbReference type="KEGG" id="whj:H9Q79_11515"/>
<dbReference type="PROSITE" id="PS00934">
    <property type="entry name" value="GLYOXALASE_I_1"/>
    <property type="match status" value="1"/>
</dbReference>
<dbReference type="AlphaFoldDB" id="A0A7G9G9S0"/>
<sequence length="131" mass="15004">MKMEGFAHVGLYVNDIQKSLAFYTEKLGFQLIWESVNQCEAGEVLVKFVKSGNSVIELVQFPFAIDRKDGWFDHIAMNVENIDEVMGILKEKGIEFEEGSYTHAPQTFQGGSKWVMFRGPDQEHIELNEKL</sequence>
<dbReference type="PANTHER" id="PTHR43048">
    <property type="entry name" value="METHYLMALONYL-COA EPIMERASE"/>
    <property type="match status" value="1"/>
</dbReference>
<dbReference type="Pfam" id="PF00903">
    <property type="entry name" value="Glyoxalase"/>
    <property type="match status" value="1"/>
</dbReference>
<dbReference type="SUPFAM" id="SSF54593">
    <property type="entry name" value="Glyoxalase/Bleomycin resistance protein/Dihydroxybiphenyl dioxygenase"/>
    <property type="match status" value="1"/>
</dbReference>
<dbReference type="GO" id="GO:0046491">
    <property type="term" value="P:L-methylmalonyl-CoA metabolic process"/>
    <property type="evidence" value="ECO:0007669"/>
    <property type="project" value="TreeGrafter"/>
</dbReference>
<dbReference type="InterPro" id="IPR004360">
    <property type="entry name" value="Glyas_Fos-R_dOase_dom"/>
</dbReference>
<evidence type="ECO:0000313" key="4">
    <source>
        <dbReference type="Proteomes" id="UP000515860"/>
    </source>
</evidence>
<dbReference type="Gene3D" id="3.10.180.10">
    <property type="entry name" value="2,3-Dihydroxybiphenyl 1,2-Dioxygenase, domain 1"/>
    <property type="match status" value="1"/>
</dbReference>
<evidence type="ECO:0000259" key="2">
    <source>
        <dbReference type="PROSITE" id="PS51819"/>
    </source>
</evidence>
<dbReference type="InterPro" id="IPR018146">
    <property type="entry name" value="Glyoxalase_1_CS"/>
</dbReference>
<dbReference type="EMBL" id="CP060635">
    <property type="protein sequence ID" value="QNM07552.1"/>
    <property type="molecule type" value="Genomic_DNA"/>
</dbReference>
<feature type="domain" description="VOC" evidence="2">
    <location>
        <begin position="5"/>
        <end position="130"/>
    </location>
</feature>
<dbReference type="InterPro" id="IPR051785">
    <property type="entry name" value="MMCE/EMCE_epimerase"/>
</dbReference>
<dbReference type="PANTHER" id="PTHR43048:SF3">
    <property type="entry name" value="METHYLMALONYL-COA EPIMERASE, MITOCHONDRIAL"/>
    <property type="match status" value="1"/>
</dbReference>
<dbReference type="GO" id="GO:0046872">
    <property type="term" value="F:metal ion binding"/>
    <property type="evidence" value="ECO:0007669"/>
    <property type="project" value="UniProtKB-KW"/>
</dbReference>
<dbReference type="Proteomes" id="UP000515860">
    <property type="component" value="Chromosome"/>
</dbReference>
<dbReference type="GO" id="GO:0004493">
    <property type="term" value="F:methylmalonyl-CoA epimerase activity"/>
    <property type="evidence" value="ECO:0007669"/>
    <property type="project" value="TreeGrafter"/>
</dbReference>
<keyword evidence="1" id="KW-0479">Metal-binding</keyword>
<dbReference type="InterPro" id="IPR029068">
    <property type="entry name" value="Glyas_Bleomycin-R_OHBP_Dase"/>
</dbReference>
<protein>
    <submittedName>
        <fullName evidence="3">VOC family protein</fullName>
    </submittedName>
</protein>
<dbReference type="RefSeq" id="WP_118644167.1">
    <property type="nucleotide sequence ID" value="NZ_CP060635.1"/>
</dbReference>
<gene>
    <name evidence="3" type="ORF">H9Q79_11515</name>
</gene>
<dbReference type="GO" id="GO:0004462">
    <property type="term" value="F:lactoylglutathione lyase activity"/>
    <property type="evidence" value="ECO:0007669"/>
    <property type="project" value="InterPro"/>
</dbReference>
<accession>A0A7G9G9S0</accession>
<proteinExistence type="predicted"/>
<organism evidence="3 4">
    <name type="scientific">Wansuia hejianensis</name>
    <dbReference type="NCBI Taxonomy" id="2763667"/>
    <lineage>
        <taxon>Bacteria</taxon>
        <taxon>Bacillati</taxon>
        <taxon>Bacillota</taxon>
        <taxon>Clostridia</taxon>
        <taxon>Lachnospirales</taxon>
        <taxon>Lachnospiraceae</taxon>
        <taxon>Wansuia</taxon>
    </lineage>
</organism>
<name>A0A7G9G9S0_9FIRM</name>
<dbReference type="InterPro" id="IPR037523">
    <property type="entry name" value="VOC_core"/>
</dbReference>
<keyword evidence="4" id="KW-1185">Reference proteome</keyword>
<dbReference type="PROSITE" id="PS51819">
    <property type="entry name" value="VOC"/>
    <property type="match status" value="1"/>
</dbReference>
<evidence type="ECO:0000313" key="3">
    <source>
        <dbReference type="EMBL" id="QNM07552.1"/>
    </source>
</evidence>
<evidence type="ECO:0000256" key="1">
    <source>
        <dbReference type="ARBA" id="ARBA00022723"/>
    </source>
</evidence>